<organism evidence="2 3">
    <name type="scientific">Rotaria magnacalcarata</name>
    <dbReference type="NCBI Taxonomy" id="392030"/>
    <lineage>
        <taxon>Eukaryota</taxon>
        <taxon>Metazoa</taxon>
        <taxon>Spiralia</taxon>
        <taxon>Gnathifera</taxon>
        <taxon>Rotifera</taxon>
        <taxon>Eurotatoria</taxon>
        <taxon>Bdelloidea</taxon>
        <taxon>Philodinida</taxon>
        <taxon>Philodinidae</taxon>
        <taxon>Rotaria</taxon>
    </lineage>
</organism>
<gene>
    <name evidence="2" type="ORF">BYL167_LOCUS37887</name>
</gene>
<dbReference type="AlphaFoldDB" id="A0A8S2YAG0"/>
<feature type="region of interest" description="Disordered" evidence="1">
    <location>
        <begin position="1"/>
        <end position="42"/>
    </location>
</feature>
<sequence length="73" mass="8135">MTKKQDIKTQQNSATTTIEQSPTPVHNVEVQTNNESTTKPTMMNTSQKHIGLLATPNPSPYVHFINVPYPIQS</sequence>
<dbReference type="EMBL" id="CAJOBH010086964">
    <property type="protein sequence ID" value="CAF4545660.1"/>
    <property type="molecule type" value="Genomic_DNA"/>
</dbReference>
<evidence type="ECO:0000313" key="3">
    <source>
        <dbReference type="Proteomes" id="UP000681967"/>
    </source>
</evidence>
<feature type="non-terminal residue" evidence="2">
    <location>
        <position position="73"/>
    </location>
</feature>
<accession>A0A8S2YAG0</accession>
<feature type="compositionally biased region" description="Polar residues" evidence="1">
    <location>
        <begin position="8"/>
        <end position="42"/>
    </location>
</feature>
<evidence type="ECO:0000256" key="1">
    <source>
        <dbReference type="SAM" id="MobiDB-lite"/>
    </source>
</evidence>
<name>A0A8S2YAG0_9BILA</name>
<comment type="caution">
    <text evidence="2">The sequence shown here is derived from an EMBL/GenBank/DDBJ whole genome shotgun (WGS) entry which is preliminary data.</text>
</comment>
<proteinExistence type="predicted"/>
<dbReference type="Proteomes" id="UP000681967">
    <property type="component" value="Unassembled WGS sequence"/>
</dbReference>
<reference evidence="2" key="1">
    <citation type="submission" date="2021-02" db="EMBL/GenBank/DDBJ databases">
        <authorList>
            <person name="Nowell W R."/>
        </authorList>
    </citation>
    <scope>NUCLEOTIDE SEQUENCE</scope>
</reference>
<protein>
    <submittedName>
        <fullName evidence="2">Uncharacterized protein</fullName>
    </submittedName>
</protein>
<evidence type="ECO:0000313" key="2">
    <source>
        <dbReference type="EMBL" id="CAF4545660.1"/>
    </source>
</evidence>